<dbReference type="RefSeq" id="WP_090967423.1">
    <property type="nucleotide sequence ID" value="NZ_FNRT01000002.1"/>
</dbReference>
<dbReference type="STRING" id="402596.SAMN04489844_0159"/>
<dbReference type="GO" id="GO:0003677">
    <property type="term" value="F:DNA binding"/>
    <property type="evidence" value="ECO:0007669"/>
    <property type="project" value="UniProtKB-KW"/>
</dbReference>
<dbReference type="GO" id="GO:0003700">
    <property type="term" value="F:DNA-binding transcription factor activity"/>
    <property type="evidence" value="ECO:0007669"/>
    <property type="project" value="InterPro"/>
</dbReference>
<evidence type="ECO:0000313" key="3">
    <source>
        <dbReference type="Proteomes" id="UP000198742"/>
    </source>
</evidence>
<dbReference type="AlphaFoldDB" id="A0A1H4JJS3"/>
<dbReference type="Pfam" id="PF12802">
    <property type="entry name" value="MarR_2"/>
    <property type="match status" value="1"/>
</dbReference>
<feature type="domain" description="HTH marR-type" evidence="1">
    <location>
        <begin position="14"/>
        <end position="150"/>
    </location>
</feature>
<dbReference type="PANTHER" id="PTHR33164:SF99">
    <property type="entry name" value="MARR FAMILY REGULATORY PROTEIN"/>
    <property type="match status" value="1"/>
</dbReference>
<keyword evidence="2" id="KW-0238">DNA-binding</keyword>
<dbReference type="PROSITE" id="PS50995">
    <property type="entry name" value="HTH_MARR_2"/>
    <property type="match status" value="1"/>
</dbReference>
<name>A0A1H4JJS3_9ACTN</name>
<sequence>MTSEGEPRWLDDGQQHAWRALMMGMTLLEERLDDDLRREFGMSLTEYEVLVRLSERTGRAMRMAQLADAMAHSRSRVTHTVARMEQAGYVTRGTTPEDGRGVVATMTESGYDLLVRAAPCHVESVRRNILDLVPEADFAAVGRVFDAVADHLVNRHPESEIRQS</sequence>
<organism evidence="2 3">
    <name type="scientific">Nocardioides exalbidus</name>
    <dbReference type="NCBI Taxonomy" id="402596"/>
    <lineage>
        <taxon>Bacteria</taxon>
        <taxon>Bacillati</taxon>
        <taxon>Actinomycetota</taxon>
        <taxon>Actinomycetes</taxon>
        <taxon>Propionibacteriales</taxon>
        <taxon>Nocardioidaceae</taxon>
        <taxon>Nocardioides</taxon>
    </lineage>
</organism>
<dbReference type="EMBL" id="FNRT01000002">
    <property type="protein sequence ID" value="SEB46126.1"/>
    <property type="molecule type" value="Genomic_DNA"/>
</dbReference>
<dbReference type="GO" id="GO:0006950">
    <property type="term" value="P:response to stress"/>
    <property type="evidence" value="ECO:0007669"/>
    <property type="project" value="TreeGrafter"/>
</dbReference>
<evidence type="ECO:0000259" key="1">
    <source>
        <dbReference type="PROSITE" id="PS50995"/>
    </source>
</evidence>
<dbReference type="InterPro" id="IPR036390">
    <property type="entry name" value="WH_DNA-bd_sf"/>
</dbReference>
<keyword evidence="3" id="KW-1185">Reference proteome</keyword>
<dbReference type="SUPFAM" id="SSF46785">
    <property type="entry name" value="Winged helix' DNA-binding domain"/>
    <property type="match status" value="1"/>
</dbReference>
<dbReference type="Proteomes" id="UP000198742">
    <property type="component" value="Unassembled WGS sequence"/>
</dbReference>
<dbReference type="InterPro" id="IPR036388">
    <property type="entry name" value="WH-like_DNA-bd_sf"/>
</dbReference>
<dbReference type="InterPro" id="IPR000835">
    <property type="entry name" value="HTH_MarR-typ"/>
</dbReference>
<reference evidence="3" key="1">
    <citation type="submission" date="2016-10" db="EMBL/GenBank/DDBJ databases">
        <authorList>
            <person name="Varghese N."/>
            <person name="Submissions S."/>
        </authorList>
    </citation>
    <scope>NUCLEOTIDE SEQUENCE [LARGE SCALE GENOMIC DNA]</scope>
    <source>
        <strain evidence="3">DSM 22017</strain>
    </source>
</reference>
<proteinExistence type="predicted"/>
<gene>
    <name evidence="2" type="ORF">SAMN04489844_0159</name>
</gene>
<evidence type="ECO:0000313" key="2">
    <source>
        <dbReference type="EMBL" id="SEB46126.1"/>
    </source>
</evidence>
<dbReference type="Gene3D" id="1.10.10.10">
    <property type="entry name" value="Winged helix-like DNA-binding domain superfamily/Winged helix DNA-binding domain"/>
    <property type="match status" value="1"/>
</dbReference>
<dbReference type="OrthoDB" id="8635520at2"/>
<protein>
    <submittedName>
        <fullName evidence="2">DNA-binding transcriptional regulator, MarR family</fullName>
    </submittedName>
</protein>
<dbReference type="SMART" id="SM00347">
    <property type="entry name" value="HTH_MARR"/>
    <property type="match status" value="1"/>
</dbReference>
<dbReference type="PANTHER" id="PTHR33164">
    <property type="entry name" value="TRANSCRIPTIONAL REGULATOR, MARR FAMILY"/>
    <property type="match status" value="1"/>
</dbReference>
<accession>A0A1H4JJS3</accession>
<dbReference type="InterPro" id="IPR039422">
    <property type="entry name" value="MarR/SlyA-like"/>
</dbReference>